<proteinExistence type="inferred from homology"/>
<keyword evidence="2 3" id="KW-0808">Transferase</keyword>
<reference evidence="3" key="1">
    <citation type="submission" date="2020-10" db="EMBL/GenBank/DDBJ databases">
        <title>Paenihalocynthiibacter styelae gen. nov., sp. nov., isolated from stalked sea squirt Styela clava.</title>
        <authorList>
            <person name="Kim Y.-O."/>
            <person name="Yoon J.-H."/>
        </authorList>
    </citation>
    <scope>NUCLEOTIDE SEQUENCE</scope>
    <source>
        <strain evidence="3">MYP1-1</strain>
    </source>
</reference>
<dbReference type="PANTHER" id="PTHR30605">
    <property type="entry name" value="ANHYDRO-N-ACETYLMURAMIC ACID KINASE"/>
    <property type="match status" value="1"/>
</dbReference>
<feature type="binding site" evidence="2">
    <location>
        <begin position="15"/>
        <end position="22"/>
    </location>
    <ligand>
        <name>ATP</name>
        <dbReference type="ChEBI" id="CHEBI:30616"/>
    </ligand>
</feature>
<gene>
    <name evidence="2" type="primary">anmK</name>
    <name evidence="3" type="ORF">H1D41_10765</name>
</gene>
<dbReference type="GO" id="GO:0005524">
    <property type="term" value="F:ATP binding"/>
    <property type="evidence" value="ECO:0007669"/>
    <property type="project" value="UniProtKB-UniRule"/>
</dbReference>
<accession>A0A8J7IXT7</accession>
<evidence type="ECO:0000256" key="1">
    <source>
        <dbReference type="ARBA" id="ARBA00023277"/>
    </source>
</evidence>
<dbReference type="GO" id="GO:0016773">
    <property type="term" value="F:phosphotransferase activity, alcohol group as acceptor"/>
    <property type="evidence" value="ECO:0007669"/>
    <property type="project" value="UniProtKB-UniRule"/>
</dbReference>
<dbReference type="EC" id="2.7.1.170" evidence="2"/>
<evidence type="ECO:0000313" key="4">
    <source>
        <dbReference type="Proteomes" id="UP000640583"/>
    </source>
</evidence>
<comment type="function">
    <text evidence="2">Catalyzes the specific phosphorylation of 1,6-anhydro-N-acetylmuramic acid (anhMurNAc) with the simultaneous cleavage of the 1,6-anhydro ring, generating MurNAc-6-P. Is required for the utilization of anhMurNAc either imported from the medium or derived from its own cell wall murein, and thus plays a role in cell wall recycling.</text>
</comment>
<evidence type="ECO:0000256" key="2">
    <source>
        <dbReference type="HAMAP-Rule" id="MF_01270"/>
    </source>
</evidence>
<dbReference type="Pfam" id="PF03702">
    <property type="entry name" value="AnmK"/>
    <property type="match status" value="1"/>
</dbReference>
<dbReference type="UniPathway" id="UPA00343"/>
<keyword evidence="1 2" id="KW-0119">Carbohydrate metabolism</keyword>
<dbReference type="GO" id="GO:0009254">
    <property type="term" value="P:peptidoglycan turnover"/>
    <property type="evidence" value="ECO:0007669"/>
    <property type="project" value="UniProtKB-UniRule"/>
</dbReference>
<comment type="pathway">
    <text evidence="2">Amino-sugar metabolism; 1,6-anhydro-N-acetylmuramate degradation.</text>
</comment>
<dbReference type="RefSeq" id="WP_228848907.1">
    <property type="nucleotide sequence ID" value="NZ_JADCKQ010000007.1"/>
</dbReference>
<dbReference type="SUPFAM" id="SSF53067">
    <property type="entry name" value="Actin-like ATPase domain"/>
    <property type="match status" value="1"/>
</dbReference>
<protein>
    <recommendedName>
        <fullName evidence="2">Anhydro-N-acetylmuramic acid kinase</fullName>
        <ecNumber evidence="2">2.7.1.170</ecNumber>
    </recommendedName>
    <alternativeName>
        <fullName evidence="2">AnhMurNAc kinase</fullName>
    </alternativeName>
</protein>
<comment type="caution">
    <text evidence="3">The sequence shown here is derived from an EMBL/GenBank/DDBJ whole genome shotgun (WGS) entry which is preliminary data.</text>
</comment>
<evidence type="ECO:0000313" key="3">
    <source>
        <dbReference type="EMBL" id="MBI1494119.1"/>
    </source>
</evidence>
<dbReference type="UniPathway" id="UPA00544"/>
<dbReference type="Proteomes" id="UP000640583">
    <property type="component" value="Unassembled WGS sequence"/>
</dbReference>
<keyword evidence="2" id="KW-0547">Nucleotide-binding</keyword>
<dbReference type="GO" id="GO:0097175">
    <property type="term" value="P:1,6-anhydro-N-acetyl-beta-muramic acid catabolic process"/>
    <property type="evidence" value="ECO:0007669"/>
    <property type="project" value="UniProtKB-UniRule"/>
</dbReference>
<organism evidence="3 4">
    <name type="scientific">Halocynthiibacter styelae</name>
    <dbReference type="NCBI Taxonomy" id="2761955"/>
    <lineage>
        <taxon>Bacteria</taxon>
        <taxon>Pseudomonadati</taxon>
        <taxon>Pseudomonadota</taxon>
        <taxon>Alphaproteobacteria</taxon>
        <taxon>Rhodobacterales</taxon>
        <taxon>Paracoccaceae</taxon>
        <taxon>Halocynthiibacter</taxon>
    </lineage>
</organism>
<dbReference type="NCBIfam" id="NF007141">
    <property type="entry name" value="PRK09585.1-5"/>
    <property type="match status" value="1"/>
</dbReference>
<comment type="catalytic activity">
    <reaction evidence="2">
        <text>1,6-anhydro-N-acetyl-beta-muramate + ATP + H2O = N-acetyl-D-muramate 6-phosphate + ADP + H(+)</text>
        <dbReference type="Rhea" id="RHEA:24952"/>
        <dbReference type="ChEBI" id="CHEBI:15377"/>
        <dbReference type="ChEBI" id="CHEBI:15378"/>
        <dbReference type="ChEBI" id="CHEBI:30616"/>
        <dbReference type="ChEBI" id="CHEBI:58690"/>
        <dbReference type="ChEBI" id="CHEBI:58722"/>
        <dbReference type="ChEBI" id="CHEBI:456216"/>
        <dbReference type="EC" id="2.7.1.170"/>
    </reaction>
</comment>
<dbReference type="EMBL" id="JADCKQ010000007">
    <property type="protein sequence ID" value="MBI1494119.1"/>
    <property type="molecule type" value="Genomic_DNA"/>
</dbReference>
<keyword evidence="2 3" id="KW-0418">Kinase</keyword>
<dbReference type="InterPro" id="IPR043129">
    <property type="entry name" value="ATPase_NBD"/>
</dbReference>
<dbReference type="GO" id="GO:0016301">
    <property type="term" value="F:kinase activity"/>
    <property type="evidence" value="ECO:0007669"/>
    <property type="project" value="UniProtKB-KW"/>
</dbReference>
<sequence>MLKQDAIWSLGAMTGTSLDGIDAAMVLTDGHEILEFGESRYREWTPEERATIASGFGHWQGDPGIEDLSEMIETAHAEALSPFGEAQLIGFHGQTLAHDPDNGRTHQCGNGHVLAEVLNTPVVWDFRTTDMEMGGQGAPLAPFFHFACAKLINAERPLAFLNLGGVGNITYVDPTKERPEDPGALLAFDTGPANAPINDLMLSRRGLPWDEDGALASEGEVDEGIVSDFLEYDYFYREPPKSLDRNDFPNILELVEVLEDADACATLTAIAAASAARGLRHCPEMPEGVLVTGGGRKNPMLMSMLSLLMDCPVAPVEDAGLDGDMLEAQAFAYLAVRTRYGLPNSAPGTTGCHAPVVGGHISKPGKLRR</sequence>
<dbReference type="PANTHER" id="PTHR30605:SF0">
    <property type="entry name" value="ANHYDRO-N-ACETYLMURAMIC ACID KINASE"/>
    <property type="match status" value="1"/>
</dbReference>
<keyword evidence="2" id="KW-0067">ATP-binding</keyword>
<name>A0A8J7IXT7_9RHOB</name>
<dbReference type="Gene3D" id="3.30.420.40">
    <property type="match status" value="2"/>
</dbReference>
<dbReference type="AlphaFoldDB" id="A0A8J7IXT7"/>
<dbReference type="HAMAP" id="MF_01270">
    <property type="entry name" value="AnhMurNAc_kinase"/>
    <property type="match status" value="1"/>
</dbReference>
<dbReference type="GO" id="GO:0006040">
    <property type="term" value="P:amino sugar metabolic process"/>
    <property type="evidence" value="ECO:0007669"/>
    <property type="project" value="InterPro"/>
</dbReference>
<comment type="similarity">
    <text evidence="2">Belongs to the anhydro-N-acetylmuramic acid kinase family.</text>
</comment>
<keyword evidence="4" id="KW-1185">Reference proteome</keyword>
<comment type="pathway">
    <text evidence="2">Cell wall biogenesis; peptidoglycan recycling.</text>
</comment>
<dbReference type="InterPro" id="IPR005338">
    <property type="entry name" value="Anhydro_N_Ac-Mur_kinase"/>
</dbReference>